<dbReference type="AlphaFoldDB" id="A0A150WNA6"/>
<evidence type="ECO:0000256" key="17">
    <source>
        <dbReference type="SAM" id="Coils"/>
    </source>
</evidence>
<evidence type="ECO:0000259" key="20">
    <source>
        <dbReference type="PROSITE" id="PS50110"/>
    </source>
</evidence>
<evidence type="ECO:0000256" key="16">
    <source>
        <dbReference type="PROSITE-ProRule" id="PRU00169"/>
    </source>
</evidence>
<organism evidence="22 23">
    <name type="scientific">Bdellovibrio bacteriovorus</name>
    <dbReference type="NCBI Taxonomy" id="959"/>
    <lineage>
        <taxon>Bacteria</taxon>
        <taxon>Pseudomonadati</taxon>
        <taxon>Bdellovibrionota</taxon>
        <taxon>Bdellovibrionia</taxon>
        <taxon>Bdellovibrionales</taxon>
        <taxon>Pseudobdellovibrionaceae</taxon>
        <taxon>Bdellovibrio</taxon>
    </lineage>
</organism>
<proteinExistence type="predicted"/>
<dbReference type="CDD" id="cd17546">
    <property type="entry name" value="REC_hyHK_CKI1_RcsC-like"/>
    <property type="match status" value="1"/>
</dbReference>
<dbReference type="InterPro" id="IPR007895">
    <property type="entry name" value="MASE1"/>
</dbReference>
<feature type="coiled-coil region" evidence="17">
    <location>
        <begin position="473"/>
        <end position="500"/>
    </location>
</feature>
<evidence type="ECO:0000256" key="11">
    <source>
        <dbReference type="ARBA" id="ARBA00022989"/>
    </source>
</evidence>
<dbReference type="InterPro" id="IPR003594">
    <property type="entry name" value="HATPase_dom"/>
</dbReference>
<dbReference type="InterPro" id="IPR011006">
    <property type="entry name" value="CheY-like_superfamily"/>
</dbReference>
<dbReference type="PROSITE" id="PS50110">
    <property type="entry name" value="RESPONSE_REGULATORY"/>
    <property type="match status" value="1"/>
</dbReference>
<evidence type="ECO:0000259" key="21">
    <source>
        <dbReference type="PROSITE" id="PS50839"/>
    </source>
</evidence>
<comment type="catalytic activity">
    <reaction evidence="1">
        <text>ATP + protein L-histidine = ADP + protein N-phospho-L-histidine.</text>
        <dbReference type="EC" id="2.7.13.3"/>
    </reaction>
</comment>
<evidence type="ECO:0000256" key="3">
    <source>
        <dbReference type="ARBA" id="ARBA00012438"/>
    </source>
</evidence>
<keyword evidence="17" id="KW-0175">Coiled coil</keyword>
<feature type="domain" description="Histidine kinase" evidence="19">
    <location>
        <begin position="500"/>
        <end position="721"/>
    </location>
</feature>
<keyword evidence="10" id="KW-0067">ATP-binding</keyword>
<comment type="caution">
    <text evidence="22">The sequence shown here is derived from an EMBL/GenBank/DDBJ whole genome shotgun (WGS) entry which is preliminary data.</text>
</comment>
<feature type="modified residue" description="4-aspartylphosphate" evidence="16">
    <location>
        <position position="793"/>
    </location>
</feature>
<dbReference type="Gene3D" id="3.40.50.2300">
    <property type="match status" value="1"/>
</dbReference>
<dbReference type="InterPro" id="IPR005467">
    <property type="entry name" value="His_kinase_dom"/>
</dbReference>
<dbReference type="CDD" id="cd00082">
    <property type="entry name" value="HisKA"/>
    <property type="match status" value="1"/>
</dbReference>
<gene>
    <name evidence="22" type="ORF">AZI86_01515</name>
</gene>
<keyword evidence="6" id="KW-0808">Transferase</keyword>
<dbReference type="InterPro" id="IPR042240">
    <property type="entry name" value="CHASE_sf"/>
</dbReference>
<evidence type="ECO:0000259" key="19">
    <source>
        <dbReference type="PROSITE" id="PS50109"/>
    </source>
</evidence>
<dbReference type="PANTHER" id="PTHR45339">
    <property type="entry name" value="HYBRID SIGNAL TRANSDUCTION HISTIDINE KINASE J"/>
    <property type="match status" value="1"/>
</dbReference>
<dbReference type="SMART" id="SM01079">
    <property type="entry name" value="CHASE"/>
    <property type="match status" value="1"/>
</dbReference>
<evidence type="ECO:0000256" key="9">
    <source>
        <dbReference type="ARBA" id="ARBA00022777"/>
    </source>
</evidence>
<dbReference type="GO" id="GO:0000155">
    <property type="term" value="F:phosphorelay sensor kinase activity"/>
    <property type="evidence" value="ECO:0007669"/>
    <property type="project" value="InterPro"/>
</dbReference>
<evidence type="ECO:0000256" key="1">
    <source>
        <dbReference type="ARBA" id="ARBA00000085"/>
    </source>
</evidence>
<reference evidence="22 23" key="1">
    <citation type="submission" date="2016-03" db="EMBL/GenBank/DDBJ databases">
        <authorList>
            <person name="Ploux O."/>
        </authorList>
    </citation>
    <scope>NUCLEOTIDE SEQUENCE [LARGE SCALE GENOMIC DNA]</scope>
    <source>
        <strain evidence="22 23">R0</strain>
    </source>
</reference>
<dbReference type="GO" id="GO:0005524">
    <property type="term" value="F:ATP binding"/>
    <property type="evidence" value="ECO:0007669"/>
    <property type="project" value="UniProtKB-KW"/>
</dbReference>
<evidence type="ECO:0000256" key="14">
    <source>
        <dbReference type="ARBA" id="ARBA00064003"/>
    </source>
</evidence>
<dbReference type="SUPFAM" id="SSF55874">
    <property type="entry name" value="ATPase domain of HSP90 chaperone/DNA topoisomerase II/histidine kinase"/>
    <property type="match status" value="1"/>
</dbReference>
<keyword evidence="4" id="KW-1003">Cell membrane</keyword>
<dbReference type="InterPro" id="IPR001789">
    <property type="entry name" value="Sig_transdc_resp-reg_receiver"/>
</dbReference>
<dbReference type="InterPro" id="IPR006189">
    <property type="entry name" value="CHASE_dom"/>
</dbReference>
<dbReference type="InterPro" id="IPR004358">
    <property type="entry name" value="Sig_transdc_His_kin-like_C"/>
</dbReference>
<dbReference type="Pfam" id="PF00072">
    <property type="entry name" value="Response_reg"/>
    <property type="match status" value="1"/>
</dbReference>
<dbReference type="Pfam" id="PF00512">
    <property type="entry name" value="HisKA"/>
    <property type="match status" value="1"/>
</dbReference>
<keyword evidence="5 16" id="KW-0597">Phosphoprotein</keyword>
<dbReference type="SUPFAM" id="SSF47384">
    <property type="entry name" value="Homodimeric domain of signal transducing histidine kinase"/>
    <property type="match status" value="1"/>
</dbReference>
<dbReference type="Pfam" id="PF05231">
    <property type="entry name" value="MASE1"/>
    <property type="match status" value="1"/>
</dbReference>
<dbReference type="CDD" id="cd16922">
    <property type="entry name" value="HATPase_EvgS-ArcB-TorS-like"/>
    <property type="match status" value="1"/>
</dbReference>
<evidence type="ECO:0000256" key="12">
    <source>
        <dbReference type="ARBA" id="ARBA00023012"/>
    </source>
</evidence>
<dbReference type="PROSITE" id="PS50109">
    <property type="entry name" value="HIS_KIN"/>
    <property type="match status" value="1"/>
</dbReference>
<dbReference type="SMART" id="SM00388">
    <property type="entry name" value="HisKA"/>
    <property type="match status" value="1"/>
</dbReference>
<dbReference type="RefSeq" id="WP_061833323.1">
    <property type="nucleotide sequence ID" value="NZ_LUKE01000001.1"/>
</dbReference>
<accession>A0A150WNA6</accession>
<feature type="transmembrane region" description="Helical" evidence="18">
    <location>
        <begin position="116"/>
        <end position="142"/>
    </location>
</feature>
<dbReference type="InterPro" id="IPR036097">
    <property type="entry name" value="HisK_dim/P_sf"/>
</dbReference>
<keyword evidence="12" id="KW-0902">Two-component regulatory system</keyword>
<feature type="transmembrane region" description="Helical" evidence="18">
    <location>
        <begin position="187"/>
        <end position="208"/>
    </location>
</feature>
<evidence type="ECO:0000313" key="23">
    <source>
        <dbReference type="Proteomes" id="UP000075320"/>
    </source>
</evidence>
<keyword evidence="8" id="KW-0547">Nucleotide-binding</keyword>
<evidence type="ECO:0000256" key="18">
    <source>
        <dbReference type="SAM" id="Phobius"/>
    </source>
</evidence>
<feature type="transmembrane region" description="Helical" evidence="18">
    <location>
        <begin position="81"/>
        <end position="104"/>
    </location>
</feature>
<evidence type="ECO:0000256" key="13">
    <source>
        <dbReference type="ARBA" id="ARBA00023136"/>
    </source>
</evidence>
<keyword evidence="7 18" id="KW-0812">Transmembrane</keyword>
<evidence type="ECO:0000256" key="4">
    <source>
        <dbReference type="ARBA" id="ARBA00022475"/>
    </source>
</evidence>
<dbReference type="EMBL" id="LUKE01000001">
    <property type="protein sequence ID" value="KYG65779.1"/>
    <property type="molecule type" value="Genomic_DNA"/>
</dbReference>
<name>A0A150WNA6_BDEBC</name>
<keyword evidence="11 18" id="KW-1133">Transmembrane helix</keyword>
<dbReference type="PANTHER" id="PTHR45339:SF1">
    <property type="entry name" value="HYBRID SIGNAL TRANSDUCTION HISTIDINE KINASE J"/>
    <property type="match status" value="1"/>
</dbReference>
<dbReference type="FunFam" id="1.10.287.130:FF:000002">
    <property type="entry name" value="Two-component osmosensing histidine kinase"/>
    <property type="match status" value="1"/>
</dbReference>
<feature type="transmembrane region" description="Helical" evidence="18">
    <location>
        <begin position="438"/>
        <end position="460"/>
    </location>
</feature>
<feature type="transmembrane region" description="Helical" evidence="18">
    <location>
        <begin position="154"/>
        <end position="175"/>
    </location>
</feature>
<evidence type="ECO:0000256" key="2">
    <source>
        <dbReference type="ARBA" id="ARBA00004651"/>
    </source>
</evidence>
<dbReference type="Proteomes" id="UP000075320">
    <property type="component" value="Unassembled WGS sequence"/>
</dbReference>
<dbReference type="InterPro" id="IPR036890">
    <property type="entry name" value="HATPase_C_sf"/>
</dbReference>
<evidence type="ECO:0000256" key="6">
    <source>
        <dbReference type="ARBA" id="ARBA00022679"/>
    </source>
</evidence>
<protein>
    <recommendedName>
        <fullName evidence="15">Sensory/regulatory protein RpfC</fullName>
        <ecNumber evidence="3">2.7.13.3</ecNumber>
    </recommendedName>
</protein>
<evidence type="ECO:0000256" key="5">
    <source>
        <dbReference type="ARBA" id="ARBA00022553"/>
    </source>
</evidence>
<dbReference type="PROSITE" id="PS50839">
    <property type="entry name" value="CHASE"/>
    <property type="match status" value="1"/>
</dbReference>
<dbReference type="PRINTS" id="PR00344">
    <property type="entry name" value="BCTRLSENSOR"/>
</dbReference>
<evidence type="ECO:0000256" key="8">
    <source>
        <dbReference type="ARBA" id="ARBA00022741"/>
    </source>
</evidence>
<dbReference type="SMART" id="SM00448">
    <property type="entry name" value="REC"/>
    <property type="match status" value="1"/>
</dbReference>
<dbReference type="FunFam" id="3.30.565.10:FF:000010">
    <property type="entry name" value="Sensor histidine kinase RcsC"/>
    <property type="match status" value="1"/>
</dbReference>
<keyword evidence="23" id="KW-1185">Reference proteome</keyword>
<evidence type="ECO:0000313" key="22">
    <source>
        <dbReference type="EMBL" id="KYG65779.1"/>
    </source>
</evidence>
<feature type="transmembrane region" description="Helical" evidence="18">
    <location>
        <begin position="12"/>
        <end position="32"/>
    </location>
</feature>
<feature type="domain" description="Response regulatory" evidence="20">
    <location>
        <begin position="744"/>
        <end position="863"/>
    </location>
</feature>
<dbReference type="EC" id="2.7.13.3" evidence="3"/>
<dbReference type="SUPFAM" id="SSF52172">
    <property type="entry name" value="CheY-like"/>
    <property type="match status" value="1"/>
</dbReference>
<dbReference type="SMART" id="SM00387">
    <property type="entry name" value="HATPase_c"/>
    <property type="match status" value="1"/>
</dbReference>
<evidence type="ECO:0000256" key="10">
    <source>
        <dbReference type="ARBA" id="ARBA00022840"/>
    </source>
</evidence>
<evidence type="ECO:0000256" key="15">
    <source>
        <dbReference type="ARBA" id="ARBA00068150"/>
    </source>
</evidence>
<dbReference type="Pfam" id="PF03924">
    <property type="entry name" value="CHASE"/>
    <property type="match status" value="1"/>
</dbReference>
<dbReference type="GO" id="GO:0005886">
    <property type="term" value="C:plasma membrane"/>
    <property type="evidence" value="ECO:0007669"/>
    <property type="project" value="UniProtKB-SubCell"/>
</dbReference>
<dbReference type="OrthoDB" id="5287897at2"/>
<dbReference type="InterPro" id="IPR003661">
    <property type="entry name" value="HisK_dim/P_dom"/>
</dbReference>
<feature type="domain" description="CHASE" evidence="21">
    <location>
        <begin position="292"/>
        <end position="352"/>
    </location>
</feature>
<dbReference type="Gene3D" id="3.30.565.10">
    <property type="entry name" value="Histidine kinase-like ATPase, C-terminal domain"/>
    <property type="match status" value="1"/>
</dbReference>
<keyword evidence="9" id="KW-0418">Kinase</keyword>
<dbReference type="Pfam" id="PF02518">
    <property type="entry name" value="HATPase_c"/>
    <property type="match status" value="1"/>
</dbReference>
<evidence type="ECO:0000256" key="7">
    <source>
        <dbReference type="ARBA" id="ARBA00022692"/>
    </source>
</evidence>
<keyword evidence="13 18" id="KW-0472">Membrane</keyword>
<comment type="subcellular location">
    <subcellularLocation>
        <location evidence="2">Cell membrane</location>
        <topology evidence="2">Multi-pass membrane protein</topology>
    </subcellularLocation>
</comment>
<comment type="subunit">
    <text evidence="14">At low DSF concentrations, interacts with RpfF.</text>
</comment>
<sequence>MTQTITRSWMLQVALFALIYFIVGKLALLLAIEPGYATPIWPPTGLGIAALLIFGTNRGLGCLLGALAINMTTTGSLGFATSLGLAFGSLFGILGAVFFVRRFLQYPKSFYLEKDILLFLFICGPLTGFISSTWCVSLLYYVGRVHPESFFLNWLHWFIGDATGAIIFSPLALVFSSKSRRYWMGSITKVLAPLAICMLLVFFALQYINKVENKQLKEDFQRQAELSFDLLEKDLHSFQALLGTLQSFFDNSANVSRDEFKNFSYHLLTRSSGIEALLWIPLISESTYTFKVLYAEPLDQNSHLVGTDLGRHLEYKNLMLKTLRSKKITGTSPLTIEEDEKVSLALAVAHPLGLLVEVINPKKILSALMAYNDDGSYRMRVQDVTLPQRPLEIISSWKNGKDEPFFKGSLRWVKILPVGDRLWQFEIEQDPSLKPSSMMNTVVVLFISLIFAYLTCALLLTTANRIITTQALVEQKTEHLRDLNMQLERASKTKSEFLANMSHEIRTPLNVIIGMADLLEEAPLRDHQRHYLEISRKAGDNLLNIINDILDISKIESGLITLEKCALDLPEVVTEVYEMFLPKATEKGVDLKLHINDEVKNIYLGDPTRTRQILSNLVSNALKFTEKGFIEIRVSAFADDTVPGNILFEVQDSGIGIAPDVLSILFKPFTQADSTITRKFGGTGLGLSISKRLTEMMNGHISLDSEVGVGSTFRFTLTLPYVRPAHQKVQVKKSDPSAPKLALRILIVDDADDNRMLLRAYLQGTPHHIMEADNGMEALDIYRRQEFDIILMDMQMPGMDGFTTVRKLREFEAQNRRKPAHIWALTAYALKNEIQRSLDAGCERHLTKPIRKQALLAEINSYNQTRH</sequence>
<feature type="transmembrane region" description="Helical" evidence="18">
    <location>
        <begin position="44"/>
        <end position="69"/>
    </location>
</feature>
<dbReference type="Gene3D" id="1.10.287.130">
    <property type="match status" value="1"/>
</dbReference>
<dbReference type="Gene3D" id="3.30.450.350">
    <property type="entry name" value="CHASE domain"/>
    <property type="match status" value="1"/>
</dbReference>